<proteinExistence type="predicted"/>
<dbReference type="GO" id="GO:0016538">
    <property type="term" value="F:cyclin-dependent protein serine/threonine kinase regulator activity"/>
    <property type="evidence" value="ECO:0007669"/>
    <property type="project" value="InterPro"/>
</dbReference>
<reference evidence="2" key="1">
    <citation type="submission" date="2023-06" db="EMBL/GenBank/DDBJ databases">
        <title>Survivors Of The Sea: Transcriptome response of Skeletonema marinoi to long-term dormancy.</title>
        <authorList>
            <person name="Pinder M.I.M."/>
            <person name="Kourtchenko O."/>
            <person name="Robertson E.K."/>
            <person name="Larsson T."/>
            <person name="Maumus F."/>
            <person name="Osuna-Cruz C.M."/>
            <person name="Vancaester E."/>
            <person name="Stenow R."/>
            <person name="Vandepoele K."/>
            <person name="Ploug H."/>
            <person name="Bruchert V."/>
            <person name="Godhe A."/>
            <person name="Topel M."/>
        </authorList>
    </citation>
    <scope>NUCLEOTIDE SEQUENCE</scope>
    <source>
        <strain evidence="2">R05AC</strain>
    </source>
</reference>
<dbReference type="GO" id="GO:0006357">
    <property type="term" value="P:regulation of transcription by RNA polymerase II"/>
    <property type="evidence" value="ECO:0007669"/>
    <property type="project" value="InterPro"/>
</dbReference>
<dbReference type="Gene3D" id="1.10.472.10">
    <property type="entry name" value="Cyclin-like"/>
    <property type="match status" value="2"/>
</dbReference>
<name>A0AAD8Y221_9STRA</name>
<dbReference type="InterPro" id="IPR043198">
    <property type="entry name" value="Cyclin/Ssn8"/>
</dbReference>
<dbReference type="AlphaFoldDB" id="A0AAD8Y221"/>
<evidence type="ECO:0000313" key="3">
    <source>
        <dbReference type="Proteomes" id="UP001224775"/>
    </source>
</evidence>
<comment type="caution">
    <text evidence="2">The sequence shown here is derived from an EMBL/GenBank/DDBJ whole genome shotgun (WGS) entry which is preliminary data.</text>
</comment>
<protein>
    <submittedName>
        <fullName evidence="2">Cyclin-H</fullName>
    </submittedName>
</protein>
<organism evidence="2 3">
    <name type="scientific">Skeletonema marinoi</name>
    <dbReference type="NCBI Taxonomy" id="267567"/>
    <lineage>
        <taxon>Eukaryota</taxon>
        <taxon>Sar</taxon>
        <taxon>Stramenopiles</taxon>
        <taxon>Ochrophyta</taxon>
        <taxon>Bacillariophyta</taxon>
        <taxon>Coscinodiscophyceae</taxon>
        <taxon>Thalassiosirophycidae</taxon>
        <taxon>Thalassiosirales</taxon>
        <taxon>Skeletonemataceae</taxon>
        <taxon>Skeletonema</taxon>
        <taxon>Skeletonema marinoi-dohrnii complex</taxon>
    </lineage>
</organism>
<accession>A0AAD8Y221</accession>
<gene>
    <name evidence="2" type="ORF">QTG54_011891</name>
</gene>
<evidence type="ECO:0000313" key="2">
    <source>
        <dbReference type="EMBL" id="KAK1737605.1"/>
    </source>
</evidence>
<dbReference type="InterPro" id="IPR006671">
    <property type="entry name" value="Cyclin_N"/>
</dbReference>
<dbReference type="PANTHER" id="PTHR10026">
    <property type="entry name" value="CYCLIN"/>
    <property type="match status" value="1"/>
</dbReference>
<feature type="domain" description="Cyclin N-terminal" evidence="1">
    <location>
        <begin position="123"/>
        <end position="202"/>
    </location>
</feature>
<dbReference type="SUPFAM" id="SSF47954">
    <property type="entry name" value="Cyclin-like"/>
    <property type="match status" value="2"/>
</dbReference>
<evidence type="ECO:0000259" key="1">
    <source>
        <dbReference type="Pfam" id="PF00134"/>
    </source>
</evidence>
<sequence length="401" mass="44917">MLYEESSQAFKWQLSSLVELNSLRERANRRARDVLSREDAAPLEVYGFADTRGDRPKPTTDDQVVQLMSEDDLNYGPTKTSKARGSNALLTPSDETLLLSFYCSKIPLLIGPHATLPRCKRDAKVAATASLLFRRFYLSNSVMIHDPKTMLAAAAFLAAKVEDCMLDVRYLEMGTKEMNAPVPLTDILDAEIRLMKGIDFDLLVFSPYKTIVPIVEDLRTFLKSERGKGLVKWKEGEERQLEREDLRPVHDMAMKIVDDVIVSDIPLMYAPGEVGTAALVVANEDVCNNQRKGNDEDGGGVEGDKVESPEIDIVGYVRSRFEDTDESGVVVDTAAIDALVERVSRLAQLIRELREGKHGCGNYNADMNELKGVNKKLKKCRAWGSSDKKDKKKRKRKQAEE</sequence>
<dbReference type="Pfam" id="PF00134">
    <property type="entry name" value="Cyclin_N"/>
    <property type="match status" value="1"/>
</dbReference>
<keyword evidence="3" id="KW-1185">Reference proteome</keyword>
<dbReference type="InterPro" id="IPR036915">
    <property type="entry name" value="Cyclin-like_sf"/>
</dbReference>
<dbReference type="Proteomes" id="UP001224775">
    <property type="component" value="Unassembled WGS sequence"/>
</dbReference>
<dbReference type="EMBL" id="JATAAI010000025">
    <property type="protein sequence ID" value="KAK1737605.1"/>
    <property type="molecule type" value="Genomic_DNA"/>
</dbReference>